<evidence type="ECO:0000313" key="1">
    <source>
        <dbReference type="EMBL" id="KAA1114191.1"/>
    </source>
</evidence>
<accession>A0A5B0QLV5</accession>
<proteinExistence type="predicted"/>
<dbReference type="Proteomes" id="UP000325313">
    <property type="component" value="Unassembled WGS sequence"/>
</dbReference>
<organism evidence="1 2">
    <name type="scientific">Puccinia graminis f. sp. tritici</name>
    <dbReference type="NCBI Taxonomy" id="56615"/>
    <lineage>
        <taxon>Eukaryota</taxon>
        <taxon>Fungi</taxon>
        <taxon>Dikarya</taxon>
        <taxon>Basidiomycota</taxon>
        <taxon>Pucciniomycotina</taxon>
        <taxon>Pucciniomycetes</taxon>
        <taxon>Pucciniales</taxon>
        <taxon>Pucciniaceae</taxon>
        <taxon>Puccinia</taxon>
    </lineage>
</organism>
<reference evidence="1 2" key="1">
    <citation type="submission" date="2019-05" db="EMBL/GenBank/DDBJ databases">
        <title>Emergence of the Ug99 lineage of the wheat stem rust pathogen through somatic hybridization.</title>
        <authorList>
            <person name="Li F."/>
            <person name="Upadhyaya N.M."/>
            <person name="Sperschneider J."/>
            <person name="Matny O."/>
            <person name="Nguyen-Phuc H."/>
            <person name="Mago R."/>
            <person name="Raley C."/>
            <person name="Miller M.E."/>
            <person name="Silverstein K.A.T."/>
            <person name="Henningsen E."/>
            <person name="Hirsch C.D."/>
            <person name="Visser B."/>
            <person name="Pretorius Z.A."/>
            <person name="Steffenson B.J."/>
            <person name="Schwessinger B."/>
            <person name="Dodds P.N."/>
            <person name="Figueroa M."/>
        </authorList>
    </citation>
    <scope>NUCLEOTIDE SEQUENCE [LARGE SCALE GENOMIC DNA]</scope>
    <source>
        <strain evidence="1 2">Ug99</strain>
    </source>
</reference>
<comment type="caution">
    <text evidence="1">The sequence shown here is derived from an EMBL/GenBank/DDBJ whole genome shotgun (WGS) entry which is preliminary data.</text>
</comment>
<dbReference type="AlphaFoldDB" id="A0A5B0QLV5"/>
<sequence>MLYLASRPKLQHALKTGAASFHCGIPALTFYTRSYQVEELSRRLNNRPGFSFFLGPPSSGKTALAQ</sequence>
<protein>
    <submittedName>
        <fullName evidence="1">Uncharacterized protein</fullName>
    </submittedName>
</protein>
<dbReference type="EMBL" id="VDEP01000273">
    <property type="protein sequence ID" value="KAA1114191.1"/>
    <property type="molecule type" value="Genomic_DNA"/>
</dbReference>
<gene>
    <name evidence="1" type="ORF">PGTUg99_027724</name>
</gene>
<evidence type="ECO:0000313" key="2">
    <source>
        <dbReference type="Proteomes" id="UP000325313"/>
    </source>
</evidence>
<name>A0A5B0QLV5_PUCGR</name>